<keyword evidence="2" id="KW-1185">Reference proteome</keyword>
<reference evidence="1 2" key="1">
    <citation type="submission" date="2019-09" db="EMBL/GenBank/DDBJ databases">
        <title>Distinct polysaccharide growth profiles of human intestinal Prevotella copri isolates.</title>
        <authorList>
            <person name="Fehlner-Peach H."/>
            <person name="Magnabosco C."/>
            <person name="Raghavan V."/>
            <person name="Scher J.U."/>
            <person name="Tett A."/>
            <person name="Cox L.M."/>
            <person name="Gottsegen C."/>
            <person name="Watters A."/>
            <person name="Wiltshire- Gordon J.D."/>
            <person name="Segata N."/>
            <person name="Bonneau R."/>
            <person name="Littman D.R."/>
        </authorList>
    </citation>
    <scope>NUCLEOTIDE SEQUENCE [LARGE SCALE GENOMIC DNA]</scope>
    <source>
        <strain evidence="2">iAQ1173</strain>
    </source>
</reference>
<dbReference type="EMBL" id="VZAD01000042">
    <property type="protein sequence ID" value="MQP11387.1"/>
    <property type="molecule type" value="Genomic_DNA"/>
</dbReference>
<dbReference type="InterPro" id="IPR050238">
    <property type="entry name" value="DNA_Rep/Repair_Clamp_Loader"/>
</dbReference>
<evidence type="ECO:0000313" key="2">
    <source>
        <dbReference type="Proteomes" id="UP000384372"/>
    </source>
</evidence>
<dbReference type="Gene3D" id="3.40.50.300">
    <property type="entry name" value="P-loop containing nucleotide triphosphate hydrolases"/>
    <property type="match status" value="1"/>
</dbReference>
<dbReference type="OrthoDB" id="9811073at2"/>
<dbReference type="PANTHER" id="PTHR11669">
    <property type="entry name" value="REPLICATION FACTOR C / DNA POLYMERASE III GAMMA-TAU SUBUNIT"/>
    <property type="match status" value="1"/>
</dbReference>
<accession>A0A6A7WA84</accession>
<dbReference type="Pfam" id="PF13177">
    <property type="entry name" value="DNA_pol3_delta2"/>
    <property type="match status" value="1"/>
</dbReference>
<proteinExistence type="predicted"/>
<comment type="caution">
    <text evidence="1">The sequence shown here is derived from an EMBL/GenBank/DDBJ whole genome shotgun (WGS) entry which is preliminary data.</text>
</comment>
<dbReference type="PANTHER" id="PTHR11669:SF8">
    <property type="entry name" value="DNA POLYMERASE III SUBUNIT DELTA"/>
    <property type="match status" value="1"/>
</dbReference>
<gene>
    <name evidence="1" type="ORF">F7D20_05275</name>
</gene>
<dbReference type="InterPro" id="IPR027417">
    <property type="entry name" value="P-loop_NTPase"/>
</dbReference>
<organism evidence="1 2">
    <name type="scientific">Segatella copri</name>
    <dbReference type="NCBI Taxonomy" id="165179"/>
    <lineage>
        <taxon>Bacteria</taxon>
        <taxon>Pseudomonadati</taxon>
        <taxon>Bacteroidota</taxon>
        <taxon>Bacteroidia</taxon>
        <taxon>Bacteroidales</taxon>
        <taxon>Prevotellaceae</taxon>
        <taxon>Segatella</taxon>
    </lineage>
</organism>
<dbReference type="Proteomes" id="UP000384372">
    <property type="component" value="Unassembled WGS sequence"/>
</dbReference>
<sequence length="386" mass="45197">MKFSEVIGQQDVKNRLMQMVAEHRVPHALLFCGPQGCGKMAMALAFASYLLGEREEDAEDDSPQTRRATSMLRKWEHPDLHFTYPTIKLASMGDHSPVSLDFVKEWREMLLSEASYPQINDWISRMGKTSSEKDGNKQAIITVEESEAISHNISLMSSQGGYKISLIWLPERMNIQCANKMLKLLEEPPRQTLFLLVSEQPELLLETIRSRTQRIDFKKIATQELEQALIERRGLDRDTAHRMARIANGNWNKALEELNAGNENQQFLDLFIMLMRLAYMRKIHDLKKWCDIVAAFNREKQKRMLDYFTHMLRESFMYNFHQEELVYMTQEEENFAKNFARFINEANIIDIFHLFDECKAMINQNANAKIIFFDMVLNIIVMLIRK</sequence>
<evidence type="ECO:0000313" key="1">
    <source>
        <dbReference type="EMBL" id="MQP11387.1"/>
    </source>
</evidence>
<dbReference type="GO" id="GO:0006261">
    <property type="term" value="P:DNA-templated DNA replication"/>
    <property type="evidence" value="ECO:0007669"/>
    <property type="project" value="TreeGrafter"/>
</dbReference>
<name>A0A6A7WA84_9BACT</name>
<dbReference type="RefSeq" id="WP_158463142.1">
    <property type="nucleotide sequence ID" value="NZ_VZAD01000042.1"/>
</dbReference>
<protein>
    <submittedName>
        <fullName evidence="1">DNA polymerase III subunit delta</fullName>
    </submittedName>
</protein>
<dbReference type="SUPFAM" id="SSF52540">
    <property type="entry name" value="P-loop containing nucleoside triphosphate hydrolases"/>
    <property type="match status" value="1"/>
</dbReference>
<dbReference type="AlphaFoldDB" id="A0A6A7WA84"/>